<feature type="transmembrane region" description="Helical" evidence="1">
    <location>
        <begin position="101"/>
        <end position="117"/>
    </location>
</feature>
<dbReference type="Pfam" id="PF10067">
    <property type="entry name" value="DUF2306"/>
    <property type="match status" value="1"/>
</dbReference>
<feature type="transmembrane region" description="Helical" evidence="1">
    <location>
        <begin position="12"/>
        <end position="31"/>
    </location>
</feature>
<organism evidence="2 3">
    <name type="scientific">Spirosoma utsteinense</name>
    <dbReference type="NCBI Taxonomy" id="2585773"/>
    <lineage>
        <taxon>Bacteria</taxon>
        <taxon>Pseudomonadati</taxon>
        <taxon>Bacteroidota</taxon>
        <taxon>Cytophagia</taxon>
        <taxon>Cytophagales</taxon>
        <taxon>Cytophagaceae</taxon>
        <taxon>Spirosoma</taxon>
    </lineage>
</organism>
<keyword evidence="1" id="KW-0812">Transmembrane</keyword>
<evidence type="ECO:0000313" key="2">
    <source>
        <dbReference type="EMBL" id="MBC3792577.1"/>
    </source>
</evidence>
<feature type="transmembrane region" description="Helical" evidence="1">
    <location>
        <begin position="129"/>
        <end position="148"/>
    </location>
</feature>
<evidence type="ECO:0000256" key="1">
    <source>
        <dbReference type="SAM" id="Phobius"/>
    </source>
</evidence>
<name>A0ABR6W7L5_9BACT</name>
<feature type="transmembrane region" description="Helical" evidence="1">
    <location>
        <begin position="69"/>
        <end position="89"/>
    </location>
</feature>
<dbReference type="Proteomes" id="UP000700732">
    <property type="component" value="Unassembled WGS sequence"/>
</dbReference>
<keyword evidence="1" id="KW-1133">Transmembrane helix</keyword>
<dbReference type="InterPro" id="IPR018750">
    <property type="entry name" value="DUF2306_membrane"/>
</dbReference>
<comment type="caution">
    <text evidence="2">The sequence shown here is derived from an EMBL/GenBank/DDBJ whole genome shotgun (WGS) entry which is preliminary data.</text>
</comment>
<proteinExistence type="predicted"/>
<evidence type="ECO:0000313" key="3">
    <source>
        <dbReference type="Proteomes" id="UP000700732"/>
    </source>
</evidence>
<sequence length="171" mass="18796">MTTNLLHSTTGVIHLASALAVMLLGGAVILLSKGTTIHKRVGYVYVAAMVSVNVTAFMIYRLFGTYGPFHIAAIISSVGIIGGMAPVLLRQHVPDWKSYHYYFMNWSVVGLYAAFWAESLVRLFPMQQFWPVVALATGLTTGLGSYLINRNKARFLGPISKERLLTNSSLE</sequence>
<accession>A0ABR6W7L5</accession>
<reference evidence="2 3" key="1">
    <citation type="submission" date="2019-06" db="EMBL/GenBank/DDBJ databases">
        <title>Spirosoma utsteinense sp. nov. isolated from Antarctic ice-free soils.</title>
        <authorList>
            <person name="Tahon G."/>
        </authorList>
    </citation>
    <scope>NUCLEOTIDE SEQUENCE [LARGE SCALE GENOMIC DNA]</scope>
    <source>
        <strain evidence="2 3">LMG 31447</strain>
    </source>
</reference>
<feature type="transmembrane region" description="Helical" evidence="1">
    <location>
        <begin position="43"/>
        <end position="63"/>
    </location>
</feature>
<dbReference type="EMBL" id="VFIA01000017">
    <property type="protein sequence ID" value="MBC3792577.1"/>
    <property type="molecule type" value="Genomic_DNA"/>
</dbReference>
<keyword evidence="1" id="KW-0472">Membrane</keyword>
<dbReference type="RefSeq" id="WP_186738348.1">
    <property type="nucleotide sequence ID" value="NZ_VFIA01000017.1"/>
</dbReference>
<protein>
    <submittedName>
        <fullName evidence="2">Membrane protein</fullName>
    </submittedName>
</protein>
<keyword evidence="3" id="KW-1185">Reference proteome</keyword>
<gene>
    <name evidence="2" type="ORF">FH603_3091</name>
</gene>